<dbReference type="InterPro" id="IPR029071">
    <property type="entry name" value="Ubiquitin-like_domsf"/>
</dbReference>
<dbReference type="SUPFAM" id="SSF54236">
    <property type="entry name" value="Ubiquitin-like"/>
    <property type="match status" value="1"/>
</dbReference>
<dbReference type="EMBL" id="APAU02000023">
    <property type="protein sequence ID" value="EUB61170.1"/>
    <property type="molecule type" value="Genomic_DNA"/>
</dbReference>
<feature type="domain" description="Ubiquitin-like" evidence="2">
    <location>
        <begin position="2"/>
        <end position="67"/>
    </location>
</feature>
<dbReference type="SMART" id="SM00213">
    <property type="entry name" value="UBQ"/>
    <property type="match status" value="1"/>
</dbReference>
<feature type="compositionally biased region" description="Low complexity" evidence="1">
    <location>
        <begin position="191"/>
        <end position="213"/>
    </location>
</feature>
<dbReference type="Gene3D" id="3.10.20.90">
    <property type="entry name" value="Phosphatidylinositol 3-kinase Catalytic Subunit, Chain A, domain 1"/>
    <property type="match status" value="1"/>
</dbReference>
<name>W6UI59_ECHGR</name>
<feature type="compositionally biased region" description="Polar residues" evidence="1">
    <location>
        <begin position="175"/>
        <end position="185"/>
    </location>
</feature>
<feature type="compositionally biased region" description="Low complexity" evidence="1">
    <location>
        <begin position="85"/>
        <end position="107"/>
    </location>
</feature>
<dbReference type="PROSITE" id="PS00299">
    <property type="entry name" value="UBIQUITIN_1"/>
    <property type="match status" value="1"/>
</dbReference>
<feature type="compositionally biased region" description="Polar residues" evidence="1">
    <location>
        <begin position="116"/>
        <end position="133"/>
    </location>
</feature>
<dbReference type="OMA" id="AHINIEP"/>
<dbReference type="GO" id="GO:0031593">
    <property type="term" value="F:polyubiquitin modification-dependent protein binding"/>
    <property type="evidence" value="ECO:0007669"/>
    <property type="project" value="TreeGrafter"/>
</dbReference>
<dbReference type="InterPro" id="IPR019954">
    <property type="entry name" value="Ubiquitin_CS"/>
</dbReference>
<feature type="compositionally biased region" description="Low complexity" evidence="1">
    <location>
        <begin position="497"/>
        <end position="506"/>
    </location>
</feature>
<evidence type="ECO:0000313" key="4">
    <source>
        <dbReference type="Proteomes" id="UP000019149"/>
    </source>
</evidence>
<organism evidence="3 4">
    <name type="scientific">Echinococcus granulosus</name>
    <name type="common">Hydatid tapeworm</name>
    <dbReference type="NCBI Taxonomy" id="6210"/>
    <lineage>
        <taxon>Eukaryota</taxon>
        <taxon>Metazoa</taxon>
        <taxon>Spiralia</taxon>
        <taxon>Lophotrochozoa</taxon>
        <taxon>Platyhelminthes</taxon>
        <taxon>Cestoda</taxon>
        <taxon>Eucestoda</taxon>
        <taxon>Cyclophyllidea</taxon>
        <taxon>Taeniidae</taxon>
        <taxon>Echinococcus</taxon>
        <taxon>Echinococcus granulosus group</taxon>
    </lineage>
</organism>
<dbReference type="GO" id="GO:0051787">
    <property type="term" value="F:misfolded protein binding"/>
    <property type="evidence" value="ECO:0007669"/>
    <property type="project" value="TreeGrafter"/>
</dbReference>
<dbReference type="PANTHER" id="PTHR15204:SF0">
    <property type="entry name" value="LARGE PROLINE-RICH PROTEIN BAG6"/>
    <property type="match status" value="1"/>
</dbReference>
<dbReference type="RefSeq" id="XP_024352366.1">
    <property type="nucleotide sequence ID" value="XM_024493267.1"/>
</dbReference>
<feature type="region of interest" description="Disordered" evidence="1">
    <location>
        <begin position="1120"/>
        <end position="1159"/>
    </location>
</feature>
<proteinExistence type="predicted"/>
<feature type="compositionally biased region" description="Low complexity" evidence="1">
    <location>
        <begin position="609"/>
        <end position="625"/>
    </location>
</feature>
<dbReference type="STRING" id="6210.W6UI59"/>
<feature type="region of interest" description="Disordered" evidence="1">
    <location>
        <begin position="1184"/>
        <end position="1204"/>
    </location>
</feature>
<feature type="compositionally biased region" description="Low complexity" evidence="1">
    <location>
        <begin position="267"/>
        <end position="282"/>
    </location>
</feature>
<protein>
    <submittedName>
        <fullName evidence="3">Large proline-rich protein BAT3</fullName>
    </submittedName>
</protein>
<gene>
    <name evidence="3" type="ORF">EGR_04018</name>
</gene>
<feature type="region of interest" description="Disordered" evidence="1">
    <location>
        <begin position="116"/>
        <end position="135"/>
    </location>
</feature>
<feature type="region of interest" description="Disordered" evidence="1">
    <location>
        <begin position="414"/>
        <end position="459"/>
    </location>
</feature>
<evidence type="ECO:0000313" key="3">
    <source>
        <dbReference type="EMBL" id="EUB61170.1"/>
    </source>
</evidence>
<dbReference type="GO" id="GO:0071818">
    <property type="term" value="C:BAT3 complex"/>
    <property type="evidence" value="ECO:0007669"/>
    <property type="project" value="TreeGrafter"/>
</dbReference>
<dbReference type="InterPro" id="IPR000626">
    <property type="entry name" value="Ubiquitin-like_dom"/>
</dbReference>
<evidence type="ECO:0000259" key="2">
    <source>
        <dbReference type="PROSITE" id="PS50053"/>
    </source>
</evidence>
<dbReference type="GeneID" id="36339733"/>
<dbReference type="Pfam" id="PF00240">
    <property type="entry name" value="ubiquitin"/>
    <property type="match status" value="1"/>
</dbReference>
<feature type="region of interest" description="Disordered" evidence="1">
    <location>
        <begin position="342"/>
        <end position="382"/>
    </location>
</feature>
<dbReference type="GO" id="GO:0036503">
    <property type="term" value="P:ERAD pathway"/>
    <property type="evidence" value="ECO:0007669"/>
    <property type="project" value="TreeGrafter"/>
</dbReference>
<dbReference type="CTD" id="36339733"/>
<feature type="region of interest" description="Disordered" evidence="1">
    <location>
        <begin position="489"/>
        <end position="625"/>
    </location>
</feature>
<accession>W6UI59</accession>
<dbReference type="PANTHER" id="PTHR15204">
    <property type="entry name" value="LARGE PROLINE-RICH PROTEIN BAG6"/>
    <property type="match status" value="1"/>
</dbReference>
<feature type="compositionally biased region" description="Low complexity" evidence="1">
    <location>
        <begin position="426"/>
        <end position="438"/>
    </location>
</feature>
<dbReference type="KEGG" id="egl:EGR_04018"/>
<dbReference type="OrthoDB" id="1885901at2759"/>
<sequence>MFEVHVKTLDGESKTFQIEDDDFTVAAFKQRITEEMNIPIERQRLIFQGKVLIDDRKLKDCGVASNTIHLVPRPPPRLNTDATASSSGPSGSHQQQQPPFNPSNFMNFRQTMNSLFSSGTNFSPAGNTSSMQTDGGGNIDIEVNISFGEMCNNHFRQLQRQTTQLLNALDGVRPSVSTTSAPSTNVDDRATAPTAASESAQSSSSSTSQQTTSPLNFQRLADMLAEQRQLWQRLEPHMDRWEAMLRSEHELRTRASTHGGGEECNSDVAAPDADAASNTAGADDIESATTPMAQEQEPMDTSESSTNVDWSQGFFNQVSALLHLHAHMLHLLSDFYVISTSPPTDQPTTGSSDVSASSPSPAPLAEAQTASAPTTRPHHSRSLVINEPDSSILYAHINIEPTVVTIARPVVSLSRGDTEEPRGRRSQSANPPSSAPSGADERTPVARSGTEAPSGGMSIPTAVVIETPVGRTAQAAILDHLIDSISSRAVSHPRTPQQQQQQQQQQGEGQTAAPMGSQSRVRNTASSGNSQRSPASVLTGLLPSRHGDTFLPCNSRHFSGTPASASHVPVRRRRSYVGPTSRDGASTPRRQSLGTASRRGRSAGAQIGTNSTASASAPSSTTSANTPRRWLTLYHHYLRYSHPPMQPPYPNFLRSMASAVSSGGVNAELFNRAIGDVTNQLTQLVAHGIGSGFGAATASTTSGSTTVGPFTWIINNPQNGGVQFIPPPQFFFHTTTGGNASPSESGFRLTMLPGLLIDSLIRSMWSFIIELARGQLSPESLPNVDLDGWRNGNNFPFINRSDEISRIRSMLVALVDSLHFAASERQEDGSNSVLRHAVDRVNPHVQRMLERNLDPQSFNVRPELVDLLLNGHATDEAVDNIPERDIVAWGTSLAVPLGVAPLDLRRSLHNFLTDSLSRQLPLWRDIGSHGVLGTIMTNSLNAIMLDLFGFCDLLVQRAVERLGLRLDSTAASGSAEAEGADRVATFGHAMSFEPMLSMLRDFTSSLREDGREREAMNLIQRGLDAVMREYLENGVARFVENRERMQSYLVTRPLPASSTISPPPSEASCAKVDVADDSDVSEVYMDASEDAPLGSPSTATAATVSNDAATRAARAEAIGSAALPEWDTDSASLPTDPLAPNPDSEWLASSDEYSPLPSTPASFPPEWTTLVASDVTQMAVASSAAAAGSGEAEEATSEGDDASPAVRRLSDAYIAGMPSKRRRVMLERKQSLACPANQLFMTLLKEAMSLAPPPASPAISTAEMAAATTAPSTAAATVGDSEGPELRQPPPQHVSEAFRAYVCEQLSRRIATDPDFDAQRHPAAKEAFVIAAYEFTKKTSEIEEAVQVGYSKMCRPFRNGAVVPTSSPLKLLSRYQADGQVPLRTAIGVLNMLSGEHHRTRSTTS</sequence>
<keyword evidence="4" id="KW-1185">Reference proteome</keyword>
<reference evidence="3 4" key="1">
    <citation type="journal article" date="2013" name="Nat. Genet.">
        <title>The genome of the hydatid tapeworm Echinococcus granulosus.</title>
        <authorList>
            <person name="Zheng H."/>
            <person name="Zhang W."/>
            <person name="Zhang L."/>
            <person name="Zhang Z."/>
            <person name="Li J."/>
            <person name="Lu G."/>
            <person name="Zhu Y."/>
            <person name="Wang Y."/>
            <person name="Huang Y."/>
            <person name="Liu J."/>
            <person name="Kang H."/>
            <person name="Chen J."/>
            <person name="Wang L."/>
            <person name="Chen A."/>
            <person name="Yu S."/>
            <person name="Gao Z."/>
            <person name="Jin L."/>
            <person name="Gu W."/>
            <person name="Wang Z."/>
            <person name="Zhao L."/>
            <person name="Shi B."/>
            <person name="Wen H."/>
            <person name="Lin R."/>
            <person name="Jones M.K."/>
            <person name="Brejova B."/>
            <person name="Vinar T."/>
            <person name="Zhao G."/>
            <person name="McManus D.P."/>
            <person name="Chen Z."/>
            <person name="Zhou Y."/>
            <person name="Wang S."/>
        </authorList>
    </citation>
    <scope>NUCLEOTIDE SEQUENCE [LARGE SCALE GENOMIC DNA]</scope>
</reference>
<feature type="compositionally biased region" description="Low complexity" evidence="1">
    <location>
        <begin position="351"/>
        <end position="365"/>
    </location>
</feature>
<feature type="region of interest" description="Disordered" evidence="1">
    <location>
        <begin position="254"/>
        <end position="283"/>
    </location>
</feature>
<dbReference type="PROSITE" id="PS50053">
    <property type="entry name" value="UBIQUITIN_2"/>
    <property type="match status" value="1"/>
</dbReference>
<feature type="region of interest" description="Disordered" evidence="1">
    <location>
        <begin position="67"/>
        <end position="107"/>
    </location>
</feature>
<evidence type="ECO:0000256" key="1">
    <source>
        <dbReference type="SAM" id="MobiDB-lite"/>
    </source>
</evidence>
<feature type="compositionally biased region" description="Polar residues" evidence="1">
    <location>
        <begin position="516"/>
        <end position="536"/>
    </location>
</feature>
<comment type="caution">
    <text evidence="3">The sequence shown here is derived from an EMBL/GenBank/DDBJ whole genome shotgun (WGS) entry which is preliminary data.</text>
</comment>
<dbReference type="Proteomes" id="UP000019149">
    <property type="component" value="Unassembled WGS sequence"/>
</dbReference>
<feature type="compositionally biased region" description="Acidic residues" evidence="1">
    <location>
        <begin position="1191"/>
        <end position="1201"/>
    </location>
</feature>
<feature type="region of interest" description="Disordered" evidence="1">
    <location>
        <begin position="174"/>
        <end position="213"/>
    </location>
</feature>